<feature type="region of interest" description="Disordered" evidence="28">
    <location>
        <begin position="1166"/>
        <end position="1203"/>
    </location>
</feature>
<evidence type="ECO:0000256" key="7">
    <source>
        <dbReference type="ARBA" id="ARBA00022692"/>
    </source>
</evidence>
<evidence type="ECO:0000256" key="10">
    <source>
        <dbReference type="ARBA" id="ARBA00022837"/>
    </source>
</evidence>
<dbReference type="InterPro" id="IPR003929">
    <property type="entry name" value="K_chnl_BK_asu"/>
</dbReference>
<comment type="subcellular location">
    <subcellularLocation>
        <location evidence="1">Cell membrane</location>
        <topology evidence="1">Multi-pass membrane protein</topology>
    </subcellularLocation>
</comment>
<evidence type="ECO:0000256" key="13">
    <source>
        <dbReference type="ARBA" id="ARBA00022958"/>
    </source>
</evidence>
<evidence type="ECO:0000256" key="25">
    <source>
        <dbReference type="ARBA" id="ARBA00031999"/>
    </source>
</evidence>
<evidence type="ECO:0000259" key="30">
    <source>
        <dbReference type="PROSITE" id="PS51201"/>
    </source>
</evidence>
<comment type="catalytic activity">
    <reaction evidence="27">
        <text>K(+)(in) = K(+)(out)</text>
        <dbReference type="Rhea" id="RHEA:29463"/>
        <dbReference type="ChEBI" id="CHEBI:29103"/>
    </reaction>
</comment>
<keyword evidence="17" id="KW-0407">Ion channel</keyword>
<feature type="transmembrane region" description="Helical" evidence="29">
    <location>
        <begin position="317"/>
        <end position="335"/>
    </location>
</feature>
<feature type="compositionally biased region" description="Basic and acidic residues" evidence="28">
    <location>
        <begin position="1190"/>
        <end position="1203"/>
    </location>
</feature>
<evidence type="ECO:0000256" key="1">
    <source>
        <dbReference type="ARBA" id="ARBA00004651"/>
    </source>
</evidence>
<dbReference type="InterPro" id="IPR047871">
    <property type="entry name" value="K_chnl_Slo-like"/>
</dbReference>
<evidence type="ECO:0000256" key="2">
    <source>
        <dbReference type="ARBA" id="ARBA00008648"/>
    </source>
</evidence>
<dbReference type="SUPFAM" id="SSF81324">
    <property type="entry name" value="Voltage-gated potassium channels"/>
    <property type="match status" value="1"/>
</dbReference>
<feature type="transmembrane region" description="Helical" evidence="29">
    <location>
        <begin position="280"/>
        <end position="301"/>
    </location>
</feature>
<feature type="transmembrane region" description="Helical" evidence="29">
    <location>
        <begin position="66"/>
        <end position="87"/>
    </location>
</feature>
<feature type="region of interest" description="Disordered" evidence="28">
    <location>
        <begin position="1"/>
        <end position="23"/>
    </location>
</feature>
<evidence type="ECO:0000256" key="22">
    <source>
        <dbReference type="ARBA" id="ARBA00030518"/>
    </source>
</evidence>
<dbReference type="PRINTS" id="PR01449">
    <property type="entry name" value="BKCHANNELA"/>
</dbReference>
<proteinExistence type="inferred from homology"/>
<dbReference type="GO" id="GO:0045211">
    <property type="term" value="C:postsynaptic membrane"/>
    <property type="evidence" value="ECO:0007669"/>
    <property type="project" value="TreeGrafter"/>
</dbReference>
<feature type="transmembrane region" description="Helical" evidence="29">
    <location>
        <begin position="347"/>
        <end position="365"/>
    </location>
</feature>
<dbReference type="GO" id="GO:0060072">
    <property type="term" value="F:large conductance calcium-activated potassium channel activity"/>
    <property type="evidence" value="ECO:0007669"/>
    <property type="project" value="TreeGrafter"/>
</dbReference>
<comment type="similarity">
    <text evidence="2">Belongs to the potassium channel family. Calcium-activated (TC 1.A.1.3) subfamily. KCa1.1/KCNMA1 sub-subfamily.</text>
</comment>
<evidence type="ECO:0000256" key="21">
    <source>
        <dbReference type="ARBA" id="ARBA00030326"/>
    </source>
</evidence>
<feature type="transmembrane region" description="Helical" evidence="29">
    <location>
        <begin position="197"/>
        <end position="215"/>
    </location>
</feature>
<dbReference type="Pfam" id="PF00520">
    <property type="entry name" value="Ion_trans"/>
    <property type="match status" value="1"/>
</dbReference>
<name>A0A8C1E8E3_CYPCA</name>
<feature type="transmembrane region" description="Helical" evidence="29">
    <location>
        <begin position="159"/>
        <end position="177"/>
    </location>
</feature>
<dbReference type="SUPFAM" id="SSF51735">
    <property type="entry name" value="NAD(P)-binding Rossmann-fold domains"/>
    <property type="match status" value="1"/>
</dbReference>
<evidence type="ECO:0000256" key="27">
    <source>
        <dbReference type="ARBA" id="ARBA00034430"/>
    </source>
</evidence>
<dbReference type="PANTHER" id="PTHR10027:SF33">
    <property type="entry name" value="CALCIUM-ACTIVATED POTASSIUM CHANNEL SUBUNIT ALPHA-1-RELATED"/>
    <property type="match status" value="1"/>
</dbReference>
<dbReference type="FunFam" id="3.40.50.720:FF:000098">
    <property type="entry name" value="calcium-activated potassium channel subunit alpha-1 isoform X3"/>
    <property type="match status" value="1"/>
</dbReference>
<feature type="domain" description="RCK N-terminal" evidence="30">
    <location>
        <begin position="812"/>
        <end position="956"/>
    </location>
</feature>
<dbReference type="PRINTS" id="PR00169">
    <property type="entry name" value="KCHANNEL"/>
</dbReference>
<accession>A0A8C1E8E3</accession>
<evidence type="ECO:0000313" key="32">
    <source>
        <dbReference type="Proteomes" id="UP001108240"/>
    </source>
</evidence>
<dbReference type="Pfam" id="PF21014">
    <property type="entry name" value="Slowpoke_C"/>
    <property type="match status" value="1"/>
</dbReference>
<evidence type="ECO:0000256" key="16">
    <source>
        <dbReference type="ARBA" id="ARBA00023136"/>
    </source>
</evidence>
<evidence type="ECO:0000256" key="6">
    <source>
        <dbReference type="ARBA" id="ARBA00022538"/>
    </source>
</evidence>
<keyword evidence="8" id="KW-0479">Metal-binding</keyword>
<keyword evidence="6" id="KW-0633">Potassium transport</keyword>
<evidence type="ECO:0000256" key="4">
    <source>
        <dbReference type="ARBA" id="ARBA00022448"/>
    </source>
</evidence>
<dbReference type="Ensembl" id="ENSCCRT00000079021.2">
    <property type="protein sequence ID" value="ENSCCRP00000072925.2"/>
    <property type="gene ID" value="ENSCCRG00000036155.2"/>
</dbReference>
<dbReference type="InterPro" id="IPR003148">
    <property type="entry name" value="RCK_N"/>
</dbReference>
<evidence type="ECO:0000256" key="3">
    <source>
        <dbReference type="ARBA" id="ARBA00018044"/>
    </source>
</evidence>
<keyword evidence="15" id="KW-0406">Ion transport</keyword>
<evidence type="ECO:0000256" key="28">
    <source>
        <dbReference type="SAM" id="MobiDB-lite"/>
    </source>
</evidence>
<keyword evidence="32" id="KW-1185">Reference proteome</keyword>
<evidence type="ECO:0000256" key="24">
    <source>
        <dbReference type="ARBA" id="ARBA00031597"/>
    </source>
</evidence>
<dbReference type="GO" id="GO:0046872">
    <property type="term" value="F:metal ion binding"/>
    <property type="evidence" value="ECO:0007669"/>
    <property type="project" value="UniProtKB-KW"/>
</dbReference>
<dbReference type="InterPro" id="IPR048735">
    <property type="entry name" value="Slowpoke-like_C"/>
</dbReference>
<evidence type="ECO:0000256" key="26">
    <source>
        <dbReference type="ARBA" id="ARBA00033447"/>
    </source>
</evidence>
<keyword evidence="14 29" id="KW-1133">Transmembrane helix</keyword>
<reference evidence="31" key="2">
    <citation type="submission" date="2025-09" db="UniProtKB">
        <authorList>
            <consortium name="Ensembl"/>
        </authorList>
    </citation>
    <scope>IDENTIFICATION</scope>
</reference>
<dbReference type="PROSITE" id="PS51201">
    <property type="entry name" value="RCK_N"/>
    <property type="match status" value="2"/>
</dbReference>
<keyword evidence="16 29" id="KW-0472">Membrane</keyword>
<dbReference type="InterPro" id="IPR005821">
    <property type="entry name" value="Ion_trans_dom"/>
</dbReference>
<evidence type="ECO:0000256" key="11">
    <source>
        <dbReference type="ARBA" id="ARBA00022842"/>
    </source>
</evidence>
<keyword evidence="11" id="KW-0460">Magnesium</keyword>
<dbReference type="Pfam" id="PF22614">
    <property type="entry name" value="Slo-like_RCK"/>
    <property type="match status" value="2"/>
</dbReference>
<keyword evidence="4" id="KW-0813">Transport</keyword>
<dbReference type="AlphaFoldDB" id="A0A8C1E8E3"/>
<dbReference type="FunFam" id="3.40.50.720:FF:000005">
    <property type="entry name" value="calcium-activated potassium channel subunit alpha-1 isoform X6"/>
    <property type="match status" value="1"/>
</dbReference>
<evidence type="ECO:0000256" key="29">
    <source>
        <dbReference type="SAM" id="Phobius"/>
    </source>
</evidence>
<evidence type="ECO:0000256" key="12">
    <source>
        <dbReference type="ARBA" id="ARBA00022882"/>
    </source>
</evidence>
<evidence type="ECO:0000256" key="20">
    <source>
        <dbReference type="ARBA" id="ARBA00030288"/>
    </source>
</evidence>
<keyword evidence="12" id="KW-0851">Voltage-gated channel</keyword>
<dbReference type="GO" id="GO:0034702">
    <property type="term" value="C:monoatomic ion channel complex"/>
    <property type="evidence" value="ECO:0007669"/>
    <property type="project" value="UniProtKB-KW"/>
</dbReference>
<evidence type="ECO:0000256" key="8">
    <source>
        <dbReference type="ARBA" id="ARBA00022723"/>
    </source>
</evidence>
<dbReference type="Gene3D" id="1.10.287.70">
    <property type="match status" value="1"/>
</dbReference>
<evidence type="ECO:0000256" key="18">
    <source>
        <dbReference type="ARBA" id="ARBA00029579"/>
    </source>
</evidence>
<dbReference type="GeneTree" id="ENSGT00940000154935"/>
<feature type="domain" description="RCK N-terminal" evidence="30">
    <location>
        <begin position="387"/>
        <end position="529"/>
    </location>
</feature>
<evidence type="ECO:0000256" key="15">
    <source>
        <dbReference type="ARBA" id="ARBA00023065"/>
    </source>
</evidence>
<dbReference type="Gene3D" id="3.40.50.720">
    <property type="entry name" value="NAD(P)-binding Rossmann-like Domain"/>
    <property type="match status" value="2"/>
</dbReference>
<keyword evidence="13" id="KW-0630">Potassium</keyword>
<protein>
    <recommendedName>
        <fullName evidence="3">Calcium-activated potassium channel subunit alpha-1</fullName>
    </recommendedName>
    <alternativeName>
        <fullName evidence="18">BK channel</fullName>
    </alternativeName>
    <alternativeName>
        <fullName evidence="22">BKCA alpha</fullName>
    </alternativeName>
    <alternativeName>
        <fullName evidence="20">Calcium-activated potassium channel, subfamily M subunit alpha-1</fullName>
    </alternativeName>
    <alternativeName>
        <fullName evidence="24">K(VCA)alpha</fullName>
    </alternativeName>
    <alternativeName>
        <fullName evidence="23">KCa1.1</fullName>
    </alternativeName>
    <alternativeName>
        <fullName evidence="25">Maxi K channel</fullName>
    </alternativeName>
    <alternativeName>
        <fullName evidence="19">Slo-alpha</fullName>
    </alternativeName>
    <alternativeName>
        <fullName evidence="21">Slo1</fullName>
    </alternativeName>
    <alternativeName>
        <fullName evidence="26">Slowpoke homolog</fullName>
    </alternativeName>
</protein>
<evidence type="ECO:0000256" key="23">
    <source>
        <dbReference type="ARBA" id="ARBA00030652"/>
    </source>
</evidence>
<feature type="region of interest" description="Disordered" evidence="28">
    <location>
        <begin position="731"/>
        <end position="754"/>
    </location>
</feature>
<dbReference type="Proteomes" id="UP001108240">
    <property type="component" value="Unplaced"/>
</dbReference>
<keyword evidence="10" id="KW-0106">Calcium</keyword>
<evidence type="ECO:0000256" key="9">
    <source>
        <dbReference type="ARBA" id="ARBA00022826"/>
    </source>
</evidence>
<evidence type="ECO:0000256" key="5">
    <source>
        <dbReference type="ARBA" id="ARBA00022475"/>
    </source>
</evidence>
<sequence>VTGCAENRPAGESAERSGGEYDDGDEKQLSIIMTYPLAAPSSVRNMDVIIPYTSDMPCDPRGQRMWWAFLASSMVTFFGGLFIILLWRTFKYLWTLCCHCKGKKKDVQRVSNPVVLSDGVIKVVGQRESEVAVTEVGWMTSVKDWAGVMISAQTLTGRVLVVLVFALSIGALVIYFIDSSKPIESCQQFDKDYTLQIDMAFNVFFLLYFGLRFIAANDKLWFWLEVNSVVDFFTVPPVFVSVYLNRSWLGLRFLRALRLIQFSEILQFLNILKTSNSIKLVNLCSIFISTWLTAAGFIHLVENSGDPWENFQNSQPLSYWECVYLLMVTMSTVGYGDVCAKTTLGRLFMVFFILGGLAMFASYVPEIIELIGNRKKYGGSYSAVNGRKHIVVCGHITLESVSNFLKDFLHKDRDDVNVEIVFLHNISPNLELEALFKRHFTQVEFYQGSVLNPHDLARVKIESADACLILANKYCADPDAEDASNIMRVISIKNYHPKIRIITQMLQYHNKAHLLNIPSWNWKEGDDAICLAELKLGFIAQSCLAQGLSTMLANLFSMRSYIKIEEDTWQKYYLEGVANEMYTEYLSSAFVGLSFPAVCELCYVKLKLLLIAIEYKSDQRESRSLCCAVLYIFSNRLTSYQSYVVALFYCKACHDDITDPKRIKKCGCKRTKKSAYKRMRLACCVACGGAEQGCSCMSDSVASNMEVLHRGFPFSPVSLYDNTTTLRSLEEEQQSALSPKKKQRNGGMRSSPTCSPKIIRHDPLLVPGHDQMETMDENIKKYDSTGMFHWCPSKDIEKVTLTRSEAAMTVLSGHVVVCIFGDVKSALIGLRNLVMPLRASNFHYHELKPIVFVGSLEYLKREWETLHNFPKVSILPGTPLSRADLRAVNVNLCDMCVILSANQNNIDDASLQDKECILASLNIKSMQFDDSIGLLQANSQGFTPPGMDRSSPENSPVHGLVRQVSTTTGANIPIITELVNDSNVQFLDQDDDDDPDTELYLTQPFACGTAFAVSVLDSLMSATYFNDNILTLIRTLVTGGATPELEGLLAEENALRGGYSTPQTLANRDRCRVAQLALYDGPFADLGDGGCYGDLFCKALKTYNMLCFGIYRLRDAHLGAPSQCTKRYVITNPPYVFELVPTDLIFCLMQFDHNAGQTRTNLSSHSTFCPSKKSPSALSIPSSARPGRSRSRDLRDKQKYVPL</sequence>
<feature type="compositionally biased region" description="Polar residues" evidence="28">
    <location>
        <begin position="1166"/>
        <end position="1177"/>
    </location>
</feature>
<dbReference type="FunFam" id="1.10.287.70:FF:000015">
    <property type="entry name" value="Calcium-activated potassium channel subunit alpha-1 isoform X7"/>
    <property type="match status" value="1"/>
</dbReference>
<dbReference type="Pfam" id="PF03493">
    <property type="entry name" value="BK_channel_a"/>
    <property type="match status" value="1"/>
</dbReference>
<reference evidence="31" key="1">
    <citation type="submission" date="2025-08" db="UniProtKB">
        <authorList>
            <consortium name="Ensembl"/>
        </authorList>
    </citation>
    <scope>IDENTIFICATION</scope>
</reference>
<evidence type="ECO:0000256" key="19">
    <source>
        <dbReference type="ARBA" id="ARBA00029583"/>
    </source>
</evidence>
<evidence type="ECO:0000256" key="14">
    <source>
        <dbReference type="ARBA" id="ARBA00022989"/>
    </source>
</evidence>
<keyword evidence="7 29" id="KW-0812">Transmembrane</keyword>
<keyword evidence="9" id="KW-0631">Potassium channel</keyword>
<dbReference type="InterPro" id="IPR036291">
    <property type="entry name" value="NAD(P)-bd_dom_sf"/>
</dbReference>
<evidence type="ECO:0000313" key="31">
    <source>
        <dbReference type="Ensembl" id="ENSCCRP00000072925.2"/>
    </source>
</evidence>
<evidence type="ECO:0000256" key="17">
    <source>
        <dbReference type="ARBA" id="ARBA00023303"/>
    </source>
</evidence>
<dbReference type="PANTHER" id="PTHR10027">
    <property type="entry name" value="CALCIUM-ACTIVATED POTASSIUM CHANNEL ALPHA CHAIN"/>
    <property type="match status" value="1"/>
</dbReference>
<keyword evidence="5" id="KW-1003">Cell membrane</keyword>
<organism evidence="31 32">
    <name type="scientific">Cyprinus carpio carpio</name>
    <dbReference type="NCBI Taxonomy" id="630221"/>
    <lineage>
        <taxon>Eukaryota</taxon>
        <taxon>Metazoa</taxon>
        <taxon>Chordata</taxon>
        <taxon>Craniata</taxon>
        <taxon>Vertebrata</taxon>
        <taxon>Euteleostomi</taxon>
        <taxon>Actinopterygii</taxon>
        <taxon>Neopterygii</taxon>
        <taxon>Teleostei</taxon>
        <taxon>Ostariophysi</taxon>
        <taxon>Cypriniformes</taxon>
        <taxon>Cyprinidae</taxon>
        <taxon>Cyprininae</taxon>
        <taxon>Cyprinus</taxon>
    </lineage>
</organism>